<dbReference type="Proteomes" id="UP000235388">
    <property type="component" value="Unassembled WGS sequence"/>
</dbReference>
<feature type="compositionally biased region" description="Basic and acidic residues" evidence="1">
    <location>
        <begin position="1"/>
        <end position="12"/>
    </location>
</feature>
<organism evidence="2 3">
    <name type="scientific">Puccinia coronata f. sp. avenae</name>
    <dbReference type="NCBI Taxonomy" id="200324"/>
    <lineage>
        <taxon>Eukaryota</taxon>
        <taxon>Fungi</taxon>
        <taxon>Dikarya</taxon>
        <taxon>Basidiomycota</taxon>
        <taxon>Pucciniomycotina</taxon>
        <taxon>Pucciniomycetes</taxon>
        <taxon>Pucciniales</taxon>
        <taxon>Pucciniaceae</taxon>
        <taxon>Puccinia</taxon>
    </lineage>
</organism>
<feature type="region of interest" description="Disordered" evidence="1">
    <location>
        <begin position="1"/>
        <end position="34"/>
    </location>
</feature>
<proteinExistence type="predicted"/>
<sequence length="279" mass="31424">MASNRIPDKDNEGNNNNGNGDDDGNDNDAELDQGPGGLFSTNKMEFFQLALAEVVLPTSVGCLPSQLGNAKCGKLKALQWYTLFVYVIPLIVADIFVTNINRIVESSNQALIMENIACLIQCTHIVNSRCIKDVHRKRFEDSYEKYTLTSQKLFQHLSILPNHHDALHVPQQQESWGPLGEVAEFTGKRMIGKIGEIRTNNRLGLMFREISDRSWDNHTYGFELWRLRTKLAVYSRAAGYLQEIILMATRKRDQKSGISPKLELEAMGCAPSTHRVQAT</sequence>
<keyword evidence="3" id="KW-1185">Reference proteome</keyword>
<protein>
    <submittedName>
        <fullName evidence="2">Uncharacterized protein</fullName>
    </submittedName>
</protein>
<accession>A0A2N5VW61</accession>
<dbReference type="STRING" id="200324.A0A2N5VW61"/>
<feature type="compositionally biased region" description="Acidic residues" evidence="1">
    <location>
        <begin position="20"/>
        <end position="31"/>
    </location>
</feature>
<evidence type="ECO:0000313" key="3">
    <source>
        <dbReference type="Proteomes" id="UP000235388"/>
    </source>
</evidence>
<evidence type="ECO:0000256" key="1">
    <source>
        <dbReference type="SAM" id="MobiDB-lite"/>
    </source>
</evidence>
<dbReference type="OrthoDB" id="2506124at2759"/>
<comment type="caution">
    <text evidence="2">The sequence shown here is derived from an EMBL/GenBank/DDBJ whole genome shotgun (WGS) entry which is preliminary data.</text>
</comment>
<gene>
    <name evidence="2" type="ORF">PCANC_04511</name>
</gene>
<evidence type="ECO:0000313" key="2">
    <source>
        <dbReference type="EMBL" id="PLW54211.1"/>
    </source>
</evidence>
<dbReference type="AlphaFoldDB" id="A0A2N5VW61"/>
<dbReference type="EMBL" id="PGCJ01000049">
    <property type="protein sequence ID" value="PLW54211.1"/>
    <property type="molecule type" value="Genomic_DNA"/>
</dbReference>
<reference evidence="2 3" key="1">
    <citation type="submission" date="2017-11" db="EMBL/GenBank/DDBJ databases">
        <title>De novo assembly and phasing of dikaryotic genomes from two isolates of Puccinia coronata f. sp. avenae, the causal agent of oat crown rust.</title>
        <authorList>
            <person name="Miller M.E."/>
            <person name="Zhang Y."/>
            <person name="Omidvar V."/>
            <person name="Sperschneider J."/>
            <person name="Schwessinger B."/>
            <person name="Raley C."/>
            <person name="Palmer J.M."/>
            <person name="Garnica D."/>
            <person name="Upadhyaya N."/>
            <person name="Rathjen J."/>
            <person name="Taylor J.M."/>
            <person name="Park R.F."/>
            <person name="Dodds P.N."/>
            <person name="Hirsch C.D."/>
            <person name="Kianian S.F."/>
            <person name="Figueroa M."/>
        </authorList>
    </citation>
    <scope>NUCLEOTIDE SEQUENCE [LARGE SCALE GENOMIC DNA]</scope>
    <source>
        <strain evidence="2">12NC29</strain>
    </source>
</reference>
<name>A0A2N5VW61_9BASI</name>